<name>A0AAV5F1F6_ELECO</name>
<accession>A0AAV5F1F6</accession>
<comment type="caution">
    <text evidence="2">The sequence shown here is derived from an EMBL/GenBank/DDBJ whole genome shotgun (WGS) entry which is preliminary data.</text>
</comment>
<protein>
    <submittedName>
        <fullName evidence="2">Uncharacterized protein</fullName>
    </submittedName>
</protein>
<reference evidence="2" key="2">
    <citation type="submission" date="2021-12" db="EMBL/GenBank/DDBJ databases">
        <title>Resequencing data analysis of finger millet.</title>
        <authorList>
            <person name="Hatakeyama M."/>
            <person name="Aluri S."/>
            <person name="Balachadran M.T."/>
            <person name="Sivarajan S.R."/>
            <person name="Poveda L."/>
            <person name="Shimizu-Inatsugi R."/>
            <person name="Schlapbach R."/>
            <person name="Sreeman S.M."/>
            <person name="Shimizu K.K."/>
        </authorList>
    </citation>
    <scope>NUCLEOTIDE SEQUENCE</scope>
</reference>
<dbReference type="AlphaFoldDB" id="A0AAV5F1F6"/>
<evidence type="ECO:0000313" key="3">
    <source>
        <dbReference type="Proteomes" id="UP001054889"/>
    </source>
</evidence>
<keyword evidence="3" id="KW-1185">Reference proteome</keyword>
<evidence type="ECO:0000313" key="2">
    <source>
        <dbReference type="EMBL" id="GJN29484.1"/>
    </source>
</evidence>
<sequence length="68" mass="7331">MKKLTGLLKNAAANHGDVTAVAMKKVAGGGKTVWNRRSLGDRSSSSWMPPSPLWNDRRSTATPPPSWV</sequence>
<reference evidence="2" key="1">
    <citation type="journal article" date="2018" name="DNA Res.">
        <title>Multiple hybrid de novo genome assembly of finger millet, an orphan allotetraploid crop.</title>
        <authorList>
            <person name="Hatakeyama M."/>
            <person name="Aluri S."/>
            <person name="Balachadran M.T."/>
            <person name="Sivarajan S.R."/>
            <person name="Patrignani A."/>
            <person name="Gruter S."/>
            <person name="Poveda L."/>
            <person name="Shimizu-Inatsugi R."/>
            <person name="Baeten J."/>
            <person name="Francoijs K.J."/>
            <person name="Nataraja K.N."/>
            <person name="Reddy Y.A.N."/>
            <person name="Phadnis S."/>
            <person name="Ravikumar R.L."/>
            <person name="Schlapbach R."/>
            <person name="Sreeman S.M."/>
            <person name="Shimizu K.K."/>
        </authorList>
    </citation>
    <scope>NUCLEOTIDE SEQUENCE</scope>
</reference>
<organism evidence="2 3">
    <name type="scientific">Eleusine coracana subsp. coracana</name>
    <dbReference type="NCBI Taxonomy" id="191504"/>
    <lineage>
        <taxon>Eukaryota</taxon>
        <taxon>Viridiplantae</taxon>
        <taxon>Streptophyta</taxon>
        <taxon>Embryophyta</taxon>
        <taxon>Tracheophyta</taxon>
        <taxon>Spermatophyta</taxon>
        <taxon>Magnoliopsida</taxon>
        <taxon>Liliopsida</taxon>
        <taxon>Poales</taxon>
        <taxon>Poaceae</taxon>
        <taxon>PACMAD clade</taxon>
        <taxon>Chloridoideae</taxon>
        <taxon>Cynodonteae</taxon>
        <taxon>Eleusininae</taxon>
        <taxon>Eleusine</taxon>
    </lineage>
</organism>
<dbReference type="EMBL" id="BQKI01000081">
    <property type="protein sequence ID" value="GJN29484.1"/>
    <property type="molecule type" value="Genomic_DNA"/>
</dbReference>
<dbReference type="Proteomes" id="UP001054889">
    <property type="component" value="Unassembled WGS sequence"/>
</dbReference>
<evidence type="ECO:0000256" key="1">
    <source>
        <dbReference type="SAM" id="MobiDB-lite"/>
    </source>
</evidence>
<gene>
    <name evidence="2" type="primary">gb17710</name>
    <name evidence="2" type="ORF">PR202_gb17710</name>
</gene>
<feature type="region of interest" description="Disordered" evidence="1">
    <location>
        <begin position="29"/>
        <end position="68"/>
    </location>
</feature>
<proteinExistence type="predicted"/>